<keyword evidence="2" id="KW-1185">Reference proteome</keyword>
<protein>
    <submittedName>
        <fullName evidence="1">DUF3429 family protein</fullName>
    </submittedName>
</protein>
<proteinExistence type="predicted"/>
<dbReference type="Pfam" id="PF11911">
    <property type="entry name" value="DUF3429"/>
    <property type="match status" value="1"/>
</dbReference>
<sequence length="167" mass="16791">MSLSTAPQRPADAAPAAVPVPAVWLGATGVIPFAAPTLLLLVAPGLVPAPLAPLLPLALAAYGAVILSFLGGVHWGLGLSASMAGRTDPGLARRLVISVIPSLVGWVALLLPAATGLLLLALAFPLMLAVDLKAAREGAVPAWYPRLRIPLTACVTALLLAGALIQG</sequence>
<dbReference type="Proteomes" id="UP000586722">
    <property type="component" value="Unassembled WGS sequence"/>
</dbReference>
<dbReference type="AlphaFoldDB" id="A0A7X5F2U5"/>
<dbReference type="EMBL" id="JAABLQ010000001">
    <property type="protein sequence ID" value="NBN78746.1"/>
    <property type="molecule type" value="Genomic_DNA"/>
</dbReference>
<gene>
    <name evidence="1" type="ORF">GWI72_10755</name>
</gene>
<comment type="caution">
    <text evidence="1">The sequence shown here is derived from an EMBL/GenBank/DDBJ whole genome shotgun (WGS) entry which is preliminary data.</text>
</comment>
<evidence type="ECO:0000313" key="1">
    <source>
        <dbReference type="EMBL" id="NBN78746.1"/>
    </source>
</evidence>
<accession>A0A7X5F2U5</accession>
<evidence type="ECO:0000313" key="2">
    <source>
        <dbReference type="Proteomes" id="UP000586722"/>
    </source>
</evidence>
<dbReference type="RefSeq" id="WP_161676223.1">
    <property type="nucleotide sequence ID" value="NZ_JAABLP010000003.1"/>
</dbReference>
<reference evidence="2" key="1">
    <citation type="submission" date="2020-01" db="EMBL/GenBank/DDBJ databases">
        <authorList>
            <person name="Fang Y."/>
            <person name="Sun R."/>
            <person name="Nie L."/>
            <person name="He J."/>
            <person name="Hao L."/>
            <person name="Wang L."/>
            <person name="Su S."/>
            <person name="Lv E."/>
            <person name="Zhang Z."/>
            <person name="Xie R."/>
            <person name="Liu H."/>
        </authorList>
    </citation>
    <scope>NUCLEOTIDE SEQUENCE [LARGE SCALE GENOMIC DNA]</scope>
    <source>
        <strain evidence="2">XCT-53</strain>
    </source>
</reference>
<dbReference type="PANTHER" id="PTHR15887:SF1">
    <property type="entry name" value="TRANSMEMBRANE PROTEIN 69"/>
    <property type="match status" value="1"/>
</dbReference>
<name>A0A7X5F2U5_9HYPH</name>
<dbReference type="PANTHER" id="PTHR15887">
    <property type="entry name" value="TRANSMEMBRANE PROTEIN 69"/>
    <property type="match status" value="1"/>
</dbReference>
<organism evidence="1 2">
    <name type="scientific">Pannonibacter tanglangensis</name>
    <dbReference type="NCBI Taxonomy" id="2750084"/>
    <lineage>
        <taxon>Bacteria</taxon>
        <taxon>Pseudomonadati</taxon>
        <taxon>Pseudomonadota</taxon>
        <taxon>Alphaproteobacteria</taxon>
        <taxon>Hyphomicrobiales</taxon>
        <taxon>Stappiaceae</taxon>
        <taxon>Pannonibacter</taxon>
    </lineage>
</organism>
<dbReference type="InterPro" id="IPR021836">
    <property type="entry name" value="DUF3429"/>
</dbReference>